<dbReference type="AlphaFoldDB" id="A0A363CW98"/>
<evidence type="ECO:0000256" key="1">
    <source>
        <dbReference type="SAM" id="Coils"/>
    </source>
</evidence>
<organism evidence="2 3">
    <name type="scientific">Arcobacter caeni</name>
    <dbReference type="NCBI Taxonomy" id="1912877"/>
    <lineage>
        <taxon>Bacteria</taxon>
        <taxon>Pseudomonadati</taxon>
        <taxon>Campylobacterota</taxon>
        <taxon>Epsilonproteobacteria</taxon>
        <taxon>Campylobacterales</taxon>
        <taxon>Arcobacteraceae</taxon>
        <taxon>Arcobacter</taxon>
    </lineage>
</organism>
<sequence length="86" mass="10150">MKLIINNNESVVKVAEDLDLNPKTLYHWVTMYKKAHKIPTKSINLSSSKESESEELKRLRHENKILKQERDILKKAAAYFAKRNPW</sequence>
<dbReference type="RefSeq" id="WP_165790428.1">
    <property type="nucleotide sequence ID" value="NZ_MUXE01000029.1"/>
</dbReference>
<dbReference type="InterPro" id="IPR002514">
    <property type="entry name" value="Transposase_8"/>
</dbReference>
<dbReference type="Pfam" id="PF01527">
    <property type="entry name" value="HTH_Tnp_1"/>
    <property type="match status" value="1"/>
</dbReference>
<feature type="coiled-coil region" evidence="1">
    <location>
        <begin position="49"/>
        <end position="76"/>
    </location>
</feature>
<dbReference type="GO" id="GO:0006313">
    <property type="term" value="P:DNA transposition"/>
    <property type="evidence" value="ECO:0007669"/>
    <property type="project" value="InterPro"/>
</dbReference>
<evidence type="ECO:0000313" key="2">
    <source>
        <dbReference type="EMBL" id="PUE63342.1"/>
    </source>
</evidence>
<evidence type="ECO:0000313" key="3">
    <source>
        <dbReference type="Proteomes" id="UP000251135"/>
    </source>
</evidence>
<dbReference type="GO" id="GO:0004803">
    <property type="term" value="F:transposase activity"/>
    <property type="evidence" value="ECO:0007669"/>
    <property type="project" value="InterPro"/>
</dbReference>
<name>A0A363CW98_9BACT</name>
<dbReference type="Gene3D" id="1.10.10.60">
    <property type="entry name" value="Homeodomain-like"/>
    <property type="match status" value="1"/>
</dbReference>
<dbReference type="GO" id="GO:0003677">
    <property type="term" value="F:DNA binding"/>
    <property type="evidence" value="ECO:0007669"/>
    <property type="project" value="InterPro"/>
</dbReference>
<keyword evidence="3" id="KW-1185">Reference proteome</keyword>
<proteinExistence type="predicted"/>
<evidence type="ECO:0008006" key="4">
    <source>
        <dbReference type="Google" id="ProtNLM"/>
    </source>
</evidence>
<protein>
    <recommendedName>
        <fullName evidence="4">Transposase</fullName>
    </recommendedName>
</protein>
<dbReference type="SUPFAM" id="SSF46689">
    <property type="entry name" value="Homeodomain-like"/>
    <property type="match status" value="1"/>
</dbReference>
<dbReference type="EMBL" id="MUXE01000029">
    <property type="protein sequence ID" value="PUE63342.1"/>
    <property type="molecule type" value="Genomic_DNA"/>
</dbReference>
<gene>
    <name evidence="2" type="ORF">B0174_11780</name>
</gene>
<comment type="caution">
    <text evidence="2">The sequence shown here is derived from an EMBL/GenBank/DDBJ whole genome shotgun (WGS) entry which is preliminary data.</text>
</comment>
<dbReference type="InterPro" id="IPR009057">
    <property type="entry name" value="Homeodomain-like_sf"/>
</dbReference>
<reference evidence="2 3" key="1">
    <citation type="submission" date="2017-02" db="EMBL/GenBank/DDBJ databases">
        <title>Arcobacter caeni sp. nov, a new Arcobacter species isolated from reclaimed water.</title>
        <authorList>
            <person name="Figueras M.J."/>
            <person name="Perez-Cataluna A."/>
            <person name="Salas-Masso N."/>
        </authorList>
    </citation>
    <scope>NUCLEOTIDE SEQUENCE [LARGE SCALE GENOMIC DNA]</scope>
    <source>
        <strain evidence="2 3">RW17-10</strain>
    </source>
</reference>
<keyword evidence="1" id="KW-0175">Coiled coil</keyword>
<accession>A0A363CW98</accession>
<dbReference type="Proteomes" id="UP000251135">
    <property type="component" value="Unassembled WGS sequence"/>
</dbReference>